<keyword evidence="1" id="KW-0472">Membrane</keyword>
<accession>A0ABP8RWT0</accession>
<gene>
    <name evidence="2" type="ORF">GCM10023175_39520</name>
</gene>
<proteinExistence type="predicted"/>
<keyword evidence="1" id="KW-0812">Transmembrane</keyword>
<keyword evidence="1" id="KW-1133">Transmembrane helix</keyword>
<keyword evidence="3" id="KW-1185">Reference proteome</keyword>
<sequence>MSVPESRPPRLTDAERQQLEELEQRLLGQFPDLGGRFRREAHPTSREVRVARIVFGLIALVLVVVAGVVGGLGGAVSVLVAVVGTFGLIALVTRNLARARAAVDATATRRASTSGTAEA</sequence>
<dbReference type="RefSeq" id="WP_345420431.1">
    <property type="nucleotide sequence ID" value="NZ_BAABGT010000053.1"/>
</dbReference>
<dbReference type="InterPro" id="IPR021401">
    <property type="entry name" value="DUF3040"/>
</dbReference>
<reference evidence="3" key="1">
    <citation type="journal article" date="2019" name="Int. J. Syst. Evol. Microbiol.">
        <title>The Global Catalogue of Microorganisms (GCM) 10K type strain sequencing project: providing services to taxonomists for standard genome sequencing and annotation.</title>
        <authorList>
            <consortium name="The Broad Institute Genomics Platform"/>
            <consortium name="The Broad Institute Genome Sequencing Center for Infectious Disease"/>
            <person name="Wu L."/>
            <person name="Ma J."/>
        </authorList>
    </citation>
    <scope>NUCLEOTIDE SEQUENCE [LARGE SCALE GENOMIC DNA]</scope>
    <source>
        <strain evidence="3">JCM 17906</strain>
    </source>
</reference>
<protein>
    <recommendedName>
        <fullName evidence="4">DUF3040 family protein</fullName>
    </recommendedName>
</protein>
<evidence type="ECO:0000256" key="1">
    <source>
        <dbReference type="SAM" id="Phobius"/>
    </source>
</evidence>
<feature type="transmembrane region" description="Helical" evidence="1">
    <location>
        <begin position="75"/>
        <end position="92"/>
    </location>
</feature>
<comment type="caution">
    <text evidence="2">The sequence shown here is derived from an EMBL/GenBank/DDBJ whole genome shotgun (WGS) entry which is preliminary data.</text>
</comment>
<dbReference type="EMBL" id="BAABGT010000053">
    <property type="protein sequence ID" value="GAA4550079.1"/>
    <property type="molecule type" value="Genomic_DNA"/>
</dbReference>
<organism evidence="2 3">
    <name type="scientific">Pseudonocardia xishanensis</name>
    <dbReference type="NCBI Taxonomy" id="630995"/>
    <lineage>
        <taxon>Bacteria</taxon>
        <taxon>Bacillati</taxon>
        <taxon>Actinomycetota</taxon>
        <taxon>Actinomycetes</taxon>
        <taxon>Pseudonocardiales</taxon>
        <taxon>Pseudonocardiaceae</taxon>
        <taxon>Pseudonocardia</taxon>
    </lineage>
</organism>
<dbReference type="Proteomes" id="UP001501598">
    <property type="component" value="Unassembled WGS sequence"/>
</dbReference>
<dbReference type="Pfam" id="PF11239">
    <property type="entry name" value="DUF3040"/>
    <property type="match status" value="1"/>
</dbReference>
<evidence type="ECO:0000313" key="2">
    <source>
        <dbReference type="EMBL" id="GAA4550079.1"/>
    </source>
</evidence>
<name>A0ABP8RWT0_9PSEU</name>
<feature type="transmembrane region" description="Helical" evidence="1">
    <location>
        <begin position="50"/>
        <end position="69"/>
    </location>
</feature>
<evidence type="ECO:0008006" key="4">
    <source>
        <dbReference type="Google" id="ProtNLM"/>
    </source>
</evidence>
<evidence type="ECO:0000313" key="3">
    <source>
        <dbReference type="Proteomes" id="UP001501598"/>
    </source>
</evidence>